<evidence type="ECO:0000256" key="1">
    <source>
        <dbReference type="SAM" id="Phobius"/>
    </source>
</evidence>
<proteinExistence type="predicted"/>
<keyword evidence="1" id="KW-1133">Transmembrane helix</keyword>
<dbReference type="PIRSF" id="PIRSF018266">
    <property type="entry name" value="FecR"/>
    <property type="match status" value="1"/>
</dbReference>
<dbReference type="Pfam" id="PF16344">
    <property type="entry name" value="FecR_C"/>
    <property type="match status" value="1"/>
</dbReference>
<reference evidence="4 5" key="1">
    <citation type="submission" date="2021-05" db="EMBL/GenBank/DDBJ databases">
        <title>Aequorivita echinoideorum JCM 30378 genome.</title>
        <authorList>
            <person name="Zhang H."/>
            <person name="Li C."/>
        </authorList>
    </citation>
    <scope>NUCLEOTIDE SEQUENCE [LARGE SCALE GENOMIC DNA]</scope>
    <source>
        <strain evidence="4 5">JCM30378</strain>
    </source>
</reference>
<evidence type="ECO:0000259" key="3">
    <source>
        <dbReference type="Pfam" id="PF16344"/>
    </source>
</evidence>
<dbReference type="RefSeq" id="WP_214112272.1">
    <property type="nucleotide sequence ID" value="NZ_JAHCTB010000002.1"/>
</dbReference>
<feature type="transmembrane region" description="Helical" evidence="1">
    <location>
        <begin position="71"/>
        <end position="91"/>
    </location>
</feature>
<dbReference type="InterPro" id="IPR012373">
    <property type="entry name" value="Ferrdict_sens_TM"/>
</dbReference>
<dbReference type="Pfam" id="PF04773">
    <property type="entry name" value="FecR"/>
    <property type="match status" value="1"/>
</dbReference>
<dbReference type="PANTHER" id="PTHR30273:SF2">
    <property type="entry name" value="PROTEIN FECR"/>
    <property type="match status" value="1"/>
</dbReference>
<dbReference type="InterPro" id="IPR032508">
    <property type="entry name" value="FecR_C"/>
</dbReference>
<keyword evidence="1" id="KW-0472">Membrane</keyword>
<dbReference type="InterPro" id="IPR006860">
    <property type="entry name" value="FecR"/>
</dbReference>
<keyword evidence="1" id="KW-0812">Transmembrane</keyword>
<evidence type="ECO:0000313" key="4">
    <source>
        <dbReference type="EMBL" id="MBT0607394.1"/>
    </source>
</evidence>
<feature type="domain" description="FecR protein" evidence="2">
    <location>
        <begin position="105"/>
        <end position="188"/>
    </location>
</feature>
<sequence length="303" mass="34311">MEKNYLLHKWLNNEASPEERKQLEEDPEYASHIKIANLSSRFELPDMDVDSNLKAILEKRKHVRHINNNTIFSYAWKVAAFLAVVFATYYYTTTLDTMVESKIAQTETFLLPDNSEVVLNSGSKITYNKKRWNTSRELSLEGEAHFNVAKGNKFSVATVEGIVSVLGTKFNVRAREGALSVSCYEGLVSVAFADTVLQVSAGNEVYIKDGKLALNREVQQTSPTWFLSESSFRNESLTTVIKELERQYPIKVTLENVNFEKKFTGSFTHSNLDLALQAICEPLNLQYKLGKKGIVYINAKNSN</sequence>
<dbReference type="PANTHER" id="PTHR30273">
    <property type="entry name" value="PERIPLASMIC SIGNAL SENSOR AND SIGMA FACTOR ACTIVATOR FECR-RELATED"/>
    <property type="match status" value="1"/>
</dbReference>
<name>A0ABS5S4R9_9FLAO</name>
<dbReference type="Gene3D" id="2.60.120.1440">
    <property type="match status" value="1"/>
</dbReference>
<dbReference type="EMBL" id="JAHCTB010000002">
    <property type="protein sequence ID" value="MBT0607394.1"/>
    <property type="molecule type" value="Genomic_DNA"/>
</dbReference>
<gene>
    <name evidence="4" type="ORF">KIV10_04300</name>
</gene>
<comment type="caution">
    <text evidence="4">The sequence shown here is derived from an EMBL/GenBank/DDBJ whole genome shotgun (WGS) entry which is preliminary data.</text>
</comment>
<feature type="domain" description="Protein FecR C-terminal" evidence="3">
    <location>
        <begin position="231"/>
        <end position="294"/>
    </location>
</feature>
<accession>A0ABS5S4R9</accession>
<dbReference type="Gene3D" id="3.55.50.30">
    <property type="match status" value="1"/>
</dbReference>
<evidence type="ECO:0000313" key="5">
    <source>
        <dbReference type="Proteomes" id="UP001297092"/>
    </source>
</evidence>
<dbReference type="Proteomes" id="UP001297092">
    <property type="component" value="Unassembled WGS sequence"/>
</dbReference>
<keyword evidence="5" id="KW-1185">Reference proteome</keyword>
<evidence type="ECO:0000259" key="2">
    <source>
        <dbReference type="Pfam" id="PF04773"/>
    </source>
</evidence>
<protein>
    <submittedName>
        <fullName evidence="4">FecR domain-containing protein</fullName>
    </submittedName>
</protein>
<organism evidence="4 5">
    <name type="scientific">Aequorivita echinoideorum</name>
    <dbReference type="NCBI Taxonomy" id="1549647"/>
    <lineage>
        <taxon>Bacteria</taxon>
        <taxon>Pseudomonadati</taxon>
        <taxon>Bacteroidota</taxon>
        <taxon>Flavobacteriia</taxon>
        <taxon>Flavobacteriales</taxon>
        <taxon>Flavobacteriaceae</taxon>
        <taxon>Aequorivita</taxon>
    </lineage>
</organism>